<dbReference type="AlphaFoldDB" id="A0A5E8H856"/>
<sequence length="302" mass="36138">MFLEKRKMGTNQMKCFALLFLTIFTTNIFSKESSRAKAIAYIEVVNDMNTPAAFLTLDDQLKQKVGFDALNFLLFERSKFLRNQKVKKVLIEEKRIQYNAGELLDSFKFKSTSDKKKTIIDEIIIDSQNNIISYEVKFYKPDERLDESTYSLPYVDENERILISKHLLEFNKMKKVLDQKKYYKKGFLFFYKPEKRSNFYKEIDIRKVKKDLGIYSDESLEFLNSEGIKYRIIKSKILNQTYVCKNKAKIFYFLVDMKSEKPLKKILRAYRLNNSKIKFQWTQYREEMLNSDSFIDMINFDC</sequence>
<dbReference type="Proteomes" id="UP000013996">
    <property type="component" value="Unassembled WGS sequence"/>
</dbReference>
<reference evidence="1 2" key="1">
    <citation type="submission" date="2013-04" db="EMBL/GenBank/DDBJ databases">
        <authorList>
            <person name="Harkins D.M."/>
            <person name="Durkin A.S."/>
            <person name="Brinkac L.M."/>
            <person name="Haft D.H."/>
            <person name="Selengut J.D."/>
            <person name="Sanka R."/>
            <person name="DePew J."/>
            <person name="Purushe J."/>
            <person name="Hartskeerl R.A."/>
            <person name="Ahmed A."/>
            <person name="van der Linden H."/>
            <person name="Goris M.G.A."/>
            <person name="Vinetz J.M."/>
            <person name="Sutton G.G."/>
            <person name="Nierman W.C."/>
            <person name="Fouts D.E."/>
        </authorList>
    </citation>
    <scope>NUCLEOTIDE SEQUENCE [LARGE SCALE GENOMIC DNA]</scope>
    <source>
        <strain evidence="1 2">Sao Paulo</strain>
    </source>
</reference>
<gene>
    <name evidence="1" type="ORF">LEP1GSC202_0045</name>
</gene>
<organism evidence="1 2">
    <name type="scientific">Leptospira yanagawae serovar Saopaulo str. Sao Paulo = ATCC 700523</name>
    <dbReference type="NCBI Taxonomy" id="1249483"/>
    <lineage>
        <taxon>Bacteria</taxon>
        <taxon>Pseudomonadati</taxon>
        <taxon>Spirochaetota</taxon>
        <taxon>Spirochaetia</taxon>
        <taxon>Leptospirales</taxon>
        <taxon>Leptospiraceae</taxon>
        <taxon>Leptospira</taxon>
    </lineage>
</organism>
<proteinExistence type="predicted"/>
<comment type="caution">
    <text evidence="1">The sequence shown here is derived from an EMBL/GenBank/DDBJ whole genome shotgun (WGS) entry which is preliminary data.</text>
</comment>
<dbReference type="EMBL" id="AOGX02000047">
    <property type="protein sequence ID" value="EOQ86963.1"/>
    <property type="molecule type" value="Genomic_DNA"/>
</dbReference>
<name>A0A5E8H856_9LEPT</name>
<protein>
    <submittedName>
        <fullName evidence="1">Uncharacterized protein</fullName>
    </submittedName>
</protein>
<evidence type="ECO:0000313" key="1">
    <source>
        <dbReference type="EMBL" id="EOQ86963.1"/>
    </source>
</evidence>
<accession>A0A5E8H856</accession>
<evidence type="ECO:0000313" key="2">
    <source>
        <dbReference type="Proteomes" id="UP000013996"/>
    </source>
</evidence>